<organism evidence="1 2">
    <name type="scientific">Streptomyces phage Celia</name>
    <dbReference type="NCBI Taxonomy" id="2590946"/>
    <lineage>
        <taxon>Viruses</taxon>
        <taxon>Duplodnaviria</taxon>
        <taxon>Heunggongvirae</taxon>
        <taxon>Uroviricota</taxon>
        <taxon>Caudoviricetes</taxon>
        <taxon>Arquatrovirinae</taxon>
        <taxon>Celiavirus</taxon>
        <taxon>Celiavirus celia</taxon>
    </lineage>
</organism>
<sequence>MQLRKGQTVSLTQLARQSQMTEAQRVESRLRANDLTALAARFAGK</sequence>
<protein>
    <submittedName>
        <fullName evidence="1">Uncharacterized protein</fullName>
    </submittedName>
</protein>
<dbReference type="Proteomes" id="UP000317273">
    <property type="component" value="Segment"/>
</dbReference>
<dbReference type="KEGG" id="vg:64470558"/>
<gene>
    <name evidence="1" type="primary">77</name>
    <name evidence="1" type="ORF">SEA_CELIA_77</name>
</gene>
<dbReference type="EMBL" id="MN062705">
    <property type="protein sequence ID" value="QDP44280.1"/>
    <property type="molecule type" value="Genomic_DNA"/>
</dbReference>
<proteinExistence type="predicted"/>
<dbReference type="GeneID" id="64470558"/>
<name>A0A516KRG8_9CAUD</name>
<evidence type="ECO:0000313" key="2">
    <source>
        <dbReference type="Proteomes" id="UP000317273"/>
    </source>
</evidence>
<reference evidence="1 2" key="1">
    <citation type="submission" date="2019-06" db="EMBL/GenBank/DDBJ databases">
        <authorList>
            <person name="Lopez J."/>
            <person name="Ball K.N."/>
            <person name="Bhuiyan S."/>
            <person name="Nayek S."/>
            <person name="Sivoravong A."/>
            <person name="Hughes L.E."/>
            <person name="Garlena R.A."/>
            <person name="Russell D.A."/>
            <person name="Pope W.H."/>
            <person name="Jacobs-Sera D."/>
            <person name="Hatfull G.F."/>
        </authorList>
    </citation>
    <scope>NUCLEOTIDE SEQUENCE [LARGE SCALE GENOMIC DNA]</scope>
</reference>
<keyword evidence="2" id="KW-1185">Reference proteome</keyword>
<evidence type="ECO:0000313" key="1">
    <source>
        <dbReference type="EMBL" id="QDP44280.1"/>
    </source>
</evidence>
<accession>A0A516KRG8</accession>
<dbReference type="RefSeq" id="YP_010054641.1">
    <property type="nucleotide sequence ID" value="NC_054655.1"/>
</dbReference>